<name>A0A4Y3INJ1_9VIBR</name>
<dbReference type="EMBL" id="BJLH01000006">
    <property type="protein sequence ID" value="GEA60404.1"/>
    <property type="molecule type" value="Genomic_DNA"/>
</dbReference>
<dbReference type="OrthoDB" id="5906131at2"/>
<dbReference type="PROSITE" id="PS51257">
    <property type="entry name" value="PROKAR_LIPOPROTEIN"/>
    <property type="match status" value="1"/>
</dbReference>
<feature type="signal peptide" evidence="1">
    <location>
        <begin position="1"/>
        <end position="25"/>
    </location>
</feature>
<organism evidence="2 3">
    <name type="scientific">Vibrio comitans NBRC 102076</name>
    <dbReference type="NCBI Taxonomy" id="1219078"/>
    <lineage>
        <taxon>Bacteria</taxon>
        <taxon>Pseudomonadati</taxon>
        <taxon>Pseudomonadota</taxon>
        <taxon>Gammaproteobacteria</taxon>
        <taxon>Vibrionales</taxon>
        <taxon>Vibrionaceae</taxon>
        <taxon>Vibrio</taxon>
    </lineage>
</organism>
<gene>
    <name evidence="2" type="ORF">VCO01S_15970</name>
</gene>
<evidence type="ECO:0008006" key="4">
    <source>
        <dbReference type="Google" id="ProtNLM"/>
    </source>
</evidence>
<dbReference type="Proteomes" id="UP000318242">
    <property type="component" value="Unassembled WGS sequence"/>
</dbReference>
<keyword evidence="1" id="KW-0732">Signal</keyword>
<comment type="caution">
    <text evidence="2">The sequence shown here is derived from an EMBL/GenBank/DDBJ whole genome shotgun (WGS) entry which is preliminary data.</text>
</comment>
<proteinExistence type="predicted"/>
<dbReference type="RefSeq" id="WP_141270840.1">
    <property type="nucleotide sequence ID" value="NZ_BJLH01000006.1"/>
</dbReference>
<protein>
    <recommendedName>
        <fullName evidence="4">Lipoprotein</fullName>
    </recommendedName>
</protein>
<dbReference type="AlphaFoldDB" id="A0A4Y3INJ1"/>
<sequence length="164" mass="17878">MPTLIKKTIAVLLSSALLVPSMAAACVMDGIGSGALYKVPKQTFSIQLATTQAIKANTITASTRGSYEQRMMMLMFQLQQQLNAKSEGEWFLFESSKGHYYKIIASNSGINIKQHEVPQGESEESIIIDVDVLSAIVSKQINAKQAAELGILYLPNNARNLLIS</sequence>
<reference evidence="2 3" key="1">
    <citation type="submission" date="2019-06" db="EMBL/GenBank/DDBJ databases">
        <title>Whole genome shotgun sequence of Vibrio comitans NBRC 102076.</title>
        <authorList>
            <person name="Hosoyama A."/>
            <person name="Uohara A."/>
            <person name="Ohji S."/>
            <person name="Ichikawa N."/>
        </authorList>
    </citation>
    <scope>NUCLEOTIDE SEQUENCE [LARGE SCALE GENOMIC DNA]</scope>
    <source>
        <strain evidence="2 3">NBRC 102076</strain>
    </source>
</reference>
<feature type="chain" id="PRO_5021258131" description="Lipoprotein" evidence="1">
    <location>
        <begin position="26"/>
        <end position="164"/>
    </location>
</feature>
<accession>A0A4Y3INJ1</accession>
<evidence type="ECO:0000256" key="1">
    <source>
        <dbReference type="SAM" id="SignalP"/>
    </source>
</evidence>
<evidence type="ECO:0000313" key="3">
    <source>
        <dbReference type="Proteomes" id="UP000318242"/>
    </source>
</evidence>
<keyword evidence="3" id="KW-1185">Reference proteome</keyword>
<evidence type="ECO:0000313" key="2">
    <source>
        <dbReference type="EMBL" id="GEA60404.1"/>
    </source>
</evidence>